<reference evidence="3" key="1">
    <citation type="submission" date="2018-08" db="EMBL/GenBank/DDBJ databases">
        <authorList>
            <person name="Kim S.-J."/>
            <person name="Jung G.-Y."/>
        </authorList>
    </citation>
    <scope>NUCLEOTIDE SEQUENCE [LARGE SCALE GENOMIC DNA]</scope>
    <source>
        <strain evidence="3">GY_G</strain>
    </source>
</reference>
<dbReference type="EMBL" id="QRGP01000002">
    <property type="protein sequence ID" value="RDV02878.1"/>
    <property type="molecule type" value="Genomic_DNA"/>
</dbReference>
<dbReference type="AlphaFoldDB" id="A0A371B5M1"/>
<dbReference type="Proteomes" id="UP000263833">
    <property type="component" value="Unassembled WGS sequence"/>
</dbReference>
<comment type="caution">
    <text evidence="2">The sequence shown here is derived from an EMBL/GenBank/DDBJ whole genome shotgun (WGS) entry which is preliminary data.</text>
</comment>
<protein>
    <submittedName>
        <fullName evidence="2">Uncharacterized protein</fullName>
    </submittedName>
</protein>
<evidence type="ECO:0000313" key="2">
    <source>
        <dbReference type="EMBL" id="RDV02878.1"/>
    </source>
</evidence>
<evidence type="ECO:0000313" key="3">
    <source>
        <dbReference type="Proteomes" id="UP000263833"/>
    </source>
</evidence>
<proteinExistence type="predicted"/>
<accession>A0A371B5M1</accession>
<gene>
    <name evidence="2" type="ORF">DXH95_13205</name>
</gene>
<keyword evidence="1" id="KW-0732">Signal</keyword>
<name>A0A371B5M1_9SPHN</name>
<organism evidence="2 3">
    <name type="scientific">Sphingorhabdus pulchriflava</name>
    <dbReference type="NCBI Taxonomy" id="2292257"/>
    <lineage>
        <taxon>Bacteria</taxon>
        <taxon>Pseudomonadati</taxon>
        <taxon>Pseudomonadota</taxon>
        <taxon>Alphaproteobacteria</taxon>
        <taxon>Sphingomonadales</taxon>
        <taxon>Sphingomonadaceae</taxon>
        <taxon>Sphingorhabdus</taxon>
    </lineage>
</organism>
<sequence length="219" mass="23684">MRRCIAFVTLMLLAEMALVAAEPQQKSTTGESGDQAQMAEIERLRLVVRSKGYAENRTRMLREANQDDNQIVSEPFTASIETVLVSDEGPASKLIDTGHLANMGIGSDLALILGQKQVLAGLPPLPSSADFASGVVISPQIDYVASMLLASGWDDLDASLSGRLVAAVPSDDQIMLANITSDAMYEKFKFYVGSAFDEANRSVSKALLIRKDGRWVETE</sequence>
<keyword evidence="3" id="KW-1185">Reference proteome</keyword>
<evidence type="ECO:0000256" key="1">
    <source>
        <dbReference type="SAM" id="SignalP"/>
    </source>
</evidence>
<feature type="chain" id="PRO_5016812617" evidence="1">
    <location>
        <begin position="21"/>
        <end position="219"/>
    </location>
</feature>
<feature type="signal peptide" evidence="1">
    <location>
        <begin position="1"/>
        <end position="20"/>
    </location>
</feature>